<dbReference type="Proteomes" id="UP000611215">
    <property type="component" value="Unassembled WGS sequence"/>
</dbReference>
<accession>A0ABS0EK48</accession>
<dbReference type="InterPro" id="IPR042099">
    <property type="entry name" value="ANL_N_sf"/>
</dbReference>
<proteinExistence type="predicted"/>
<dbReference type="SUPFAM" id="SSF56801">
    <property type="entry name" value="Acetyl-CoA synthetase-like"/>
    <property type="match status" value="1"/>
</dbReference>
<keyword evidence="2" id="KW-1185">Reference proteome</keyword>
<keyword evidence="1" id="KW-0436">Ligase</keyword>
<evidence type="ECO:0000313" key="1">
    <source>
        <dbReference type="EMBL" id="MBF8149937.1"/>
    </source>
</evidence>
<organism evidence="1 2">
    <name type="scientific">Winogradskyella marina</name>
    <dbReference type="NCBI Taxonomy" id="2785530"/>
    <lineage>
        <taxon>Bacteria</taxon>
        <taxon>Pseudomonadati</taxon>
        <taxon>Bacteroidota</taxon>
        <taxon>Flavobacteriia</taxon>
        <taxon>Flavobacteriales</taxon>
        <taxon>Flavobacteriaceae</taxon>
        <taxon>Winogradskyella</taxon>
    </lineage>
</organism>
<protein>
    <submittedName>
        <fullName evidence="1">Phenylacetate--CoA ligase family protein</fullName>
    </submittedName>
</protein>
<dbReference type="GO" id="GO:0016874">
    <property type="term" value="F:ligase activity"/>
    <property type="evidence" value="ECO:0007669"/>
    <property type="project" value="UniProtKB-KW"/>
</dbReference>
<reference evidence="1 2" key="1">
    <citation type="submission" date="2020-11" db="EMBL/GenBank/DDBJ databases">
        <title>Winogradskyella marina sp. nov., isolated from marine sediment.</title>
        <authorList>
            <person name="Bo J."/>
            <person name="Wang S."/>
            <person name="Song X."/>
            <person name="Du Z."/>
        </authorList>
    </citation>
    <scope>NUCLEOTIDE SEQUENCE [LARGE SCALE GENOMIC DNA]</scope>
    <source>
        <strain evidence="1 2">F6397</strain>
    </source>
</reference>
<sequence length="428" mass="49848">MNLRRQIFWLLDVLKGSPLKKIYQYTITILEAKDRSWVAGQNSKRLDELLMHATKTTPFYRDKAFKTLEDFPVVNKNMIRDNFEDFFSDKFQKNACKLVATSGSTGSPFRLYQNKEKVRKIQADNLYFSSKSNYELGQYLVFIRIWPKLFSVKAKLNFLIKNFKPWNILNLSDEAIAKLIVELNQKEKTISFLCYPTALEKMCDYIATLEENPIRFKSQSIITISESLKATTKAEVKKYFGVTPLSRYSNNETGIMAQQIQDNTSKYRINDSSYVIEILDLYEDRVLPYGERGRIVITDLYNKATLLIRYDTGDIGSMERDENGVPYFTEISGRKIDQLYNTKGMLISSHLSLRVLDYGSFKQYQLVQKSKKEYHFNLNTEELVDEVNLISDFKAHFGDDAVIKINYVDEIPLLASGKRREVVNEYYT</sequence>
<name>A0ABS0EK48_9FLAO</name>
<dbReference type="PANTHER" id="PTHR36932:SF1">
    <property type="entry name" value="CAPSULAR POLYSACCHARIDE BIOSYNTHESIS PROTEIN"/>
    <property type="match status" value="1"/>
</dbReference>
<dbReference type="InterPro" id="IPR053158">
    <property type="entry name" value="CapK_Type1_Caps_Biosynth"/>
</dbReference>
<comment type="caution">
    <text evidence="1">The sequence shown here is derived from an EMBL/GenBank/DDBJ whole genome shotgun (WGS) entry which is preliminary data.</text>
</comment>
<dbReference type="PANTHER" id="PTHR36932">
    <property type="entry name" value="CAPSULAR POLYSACCHARIDE BIOSYNTHESIS PROTEIN"/>
    <property type="match status" value="1"/>
</dbReference>
<evidence type="ECO:0000313" key="2">
    <source>
        <dbReference type="Proteomes" id="UP000611215"/>
    </source>
</evidence>
<gene>
    <name evidence="1" type="ORF">ITJ86_08505</name>
</gene>
<dbReference type="EMBL" id="JADOET010000006">
    <property type="protein sequence ID" value="MBF8149937.1"/>
    <property type="molecule type" value="Genomic_DNA"/>
</dbReference>
<dbReference type="Gene3D" id="3.40.50.12780">
    <property type="entry name" value="N-terminal domain of ligase-like"/>
    <property type="match status" value="1"/>
</dbReference>